<sequence>MGGKVKEEQFTSRARVPFWLRDRVASDGVACIAISRVMVVSPNHAEGRAGAICQLGSGAPTTHVATAEDVDGKTIFPKKEKMEKEETLW</sequence>
<evidence type="ECO:0000313" key="3">
    <source>
        <dbReference type="WBParaSite" id="HPBE_0002427801-mRNA-1"/>
    </source>
</evidence>
<accession>A0A183GNK8</accession>
<reference evidence="1 2" key="1">
    <citation type="submission" date="2018-11" db="EMBL/GenBank/DDBJ databases">
        <authorList>
            <consortium name="Pathogen Informatics"/>
        </authorList>
    </citation>
    <scope>NUCLEOTIDE SEQUENCE [LARGE SCALE GENOMIC DNA]</scope>
</reference>
<organism evidence="2 3">
    <name type="scientific">Heligmosomoides polygyrus</name>
    <name type="common">Parasitic roundworm</name>
    <dbReference type="NCBI Taxonomy" id="6339"/>
    <lineage>
        <taxon>Eukaryota</taxon>
        <taxon>Metazoa</taxon>
        <taxon>Ecdysozoa</taxon>
        <taxon>Nematoda</taxon>
        <taxon>Chromadorea</taxon>
        <taxon>Rhabditida</taxon>
        <taxon>Rhabditina</taxon>
        <taxon>Rhabditomorpha</taxon>
        <taxon>Strongyloidea</taxon>
        <taxon>Heligmosomidae</taxon>
        <taxon>Heligmosomoides</taxon>
    </lineage>
</organism>
<proteinExistence type="predicted"/>
<reference evidence="3" key="2">
    <citation type="submission" date="2019-09" db="UniProtKB">
        <authorList>
            <consortium name="WormBaseParasite"/>
        </authorList>
    </citation>
    <scope>IDENTIFICATION</scope>
</reference>
<accession>A0A3P8HBZ0</accession>
<evidence type="ECO:0000313" key="2">
    <source>
        <dbReference type="Proteomes" id="UP000050761"/>
    </source>
</evidence>
<protein>
    <submittedName>
        <fullName evidence="1 3">Uncharacterized protein</fullName>
    </submittedName>
</protein>
<gene>
    <name evidence="1" type="ORF">HPBE_LOCUS24277</name>
</gene>
<evidence type="ECO:0000313" key="1">
    <source>
        <dbReference type="EMBL" id="VDP43989.1"/>
    </source>
</evidence>
<name>A0A183GNK8_HELPZ</name>
<dbReference type="EMBL" id="UZAH01036101">
    <property type="protein sequence ID" value="VDP43989.1"/>
    <property type="molecule type" value="Genomic_DNA"/>
</dbReference>
<dbReference type="AlphaFoldDB" id="A0A183GNK8"/>
<dbReference type="Proteomes" id="UP000050761">
    <property type="component" value="Unassembled WGS sequence"/>
</dbReference>
<keyword evidence="2" id="KW-1185">Reference proteome</keyword>
<dbReference type="WBParaSite" id="HPBE_0002427801-mRNA-1">
    <property type="protein sequence ID" value="HPBE_0002427801-mRNA-1"/>
    <property type="gene ID" value="HPBE_0002427801"/>
</dbReference>